<comment type="caution">
    <text evidence="1">The sequence shown here is derived from an EMBL/GenBank/DDBJ whole genome shotgun (WGS) entry which is preliminary data.</text>
</comment>
<evidence type="ECO:0000313" key="2">
    <source>
        <dbReference type="Proteomes" id="UP001164929"/>
    </source>
</evidence>
<dbReference type="EMBL" id="JAQIZT010000003">
    <property type="protein sequence ID" value="KAJ7003171.1"/>
    <property type="molecule type" value="Genomic_DNA"/>
</dbReference>
<evidence type="ECO:0000313" key="1">
    <source>
        <dbReference type="EMBL" id="KAJ7003171.1"/>
    </source>
</evidence>
<proteinExistence type="predicted"/>
<name>A0AAD6W906_9ROSI</name>
<sequence length="41" mass="4728">MSLEGKSLLLEVLKKKVRNMTLFLSTNVLRRKISLKSLILL</sequence>
<organism evidence="1 2">
    <name type="scientific">Populus alba x Populus x berolinensis</name>
    <dbReference type="NCBI Taxonomy" id="444605"/>
    <lineage>
        <taxon>Eukaryota</taxon>
        <taxon>Viridiplantae</taxon>
        <taxon>Streptophyta</taxon>
        <taxon>Embryophyta</taxon>
        <taxon>Tracheophyta</taxon>
        <taxon>Spermatophyta</taxon>
        <taxon>Magnoliopsida</taxon>
        <taxon>eudicotyledons</taxon>
        <taxon>Gunneridae</taxon>
        <taxon>Pentapetalae</taxon>
        <taxon>rosids</taxon>
        <taxon>fabids</taxon>
        <taxon>Malpighiales</taxon>
        <taxon>Salicaceae</taxon>
        <taxon>Saliceae</taxon>
        <taxon>Populus</taxon>
    </lineage>
</organism>
<dbReference type="AlphaFoldDB" id="A0AAD6W906"/>
<reference evidence="1" key="1">
    <citation type="journal article" date="2023" name="Mol. Ecol. Resour.">
        <title>Chromosome-level genome assembly of a triploid poplar Populus alba 'Berolinensis'.</title>
        <authorList>
            <person name="Chen S."/>
            <person name="Yu Y."/>
            <person name="Wang X."/>
            <person name="Wang S."/>
            <person name="Zhang T."/>
            <person name="Zhou Y."/>
            <person name="He R."/>
            <person name="Meng N."/>
            <person name="Wang Y."/>
            <person name="Liu W."/>
            <person name="Liu Z."/>
            <person name="Liu J."/>
            <person name="Guo Q."/>
            <person name="Huang H."/>
            <person name="Sederoff R.R."/>
            <person name="Wang G."/>
            <person name="Qu G."/>
            <person name="Chen S."/>
        </authorList>
    </citation>
    <scope>NUCLEOTIDE SEQUENCE</scope>
    <source>
        <strain evidence="1">SC-2020</strain>
    </source>
</reference>
<keyword evidence="2" id="KW-1185">Reference proteome</keyword>
<gene>
    <name evidence="1" type="ORF">NC653_008419</name>
</gene>
<dbReference type="Proteomes" id="UP001164929">
    <property type="component" value="Chromosome 3"/>
</dbReference>
<accession>A0AAD6W906</accession>
<protein>
    <submittedName>
        <fullName evidence="1">Uncharacterized protein</fullName>
    </submittedName>
</protein>